<evidence type="ECO:0000256" key="7">
    <source>
        <dbReference type="ARBA" id="ARBA00023136"/>
    </source>
</evidence>
<dbReference type="GO" id="GO:0070382">
    <property type="term" value="C:exocytic vesicle"/>
    <property type="evidence" value="ECO:0007669"/>
    <property type="project" value="TreeGrafter"/>
</dbReference>
<reference evidence="11" key="2">
    <citation type="submission" date="2025-08" db="UniProtKB">
        <authorList>
            <consortium name="Ensembl"/>
        </authorList>
    </citation>
    <scope>IDENTIFICATION</scope>
</reference>
<sequence>MRSRHCTPAWAKEQSSFSKNVCTVSWARVQVCVCRGPFLGEQLYMRLSLCRCLCACAAISMPTWIRVCTCVCVFHRCSSVWPYLRVCACVSLASSTVSLSAFKGQCMHVCMSAWHPTLSSAVLGWHPTHTWPSVWGEKGCWFQDVPSICAGLDLTLGLPPGSYVCPAGAQPQLMPQRGHPSQEGLWALPSLPMAHGPKPETEGLLDLSFLTEEEQEAIAGVLQRDARLRQLEEGRVSKLRASLADPGQLKILTGDWFQEARSQRHHNAHFGSDLVRASMRRKKSARGDQAPGSDGEAEAAVKEKEEGPEPRLTIDEAPQERLRETEEPDFPSPSVPLKGSDPEEASQAQEDPGQGDLLVCAEKADPELEPAWREGRSRGPRKPRPRPSPRSWRTGRRPRGRTPHSTACSVAAPRCPALTPPRYVKSYLLPDKQSKRKTAVKKRNLNPVFNETLRYSVPQAELQGRVLSLSVWHRESLGRNIFLGEAEVPLDTWDWGSEPTWLPLQPRVPLSPDDLPSRGLLALSLKYVPAGSEGAGLPPSGELHFWVKEARDLLPLRAGSLDTYVQCFVLPDDSRASRQRTRVVRRSLRPVFNHTMVYDGFGPADLRQACAELSLWDHGALASRQLGGTRLSLGTGSSYGLQVPWMDSTPEEKRLWQALLEQPCEWVDGLLPLRTNLAPRT</sequence>
<evidence type="ECO:0000259" key="10">
    <source>
        <dbReference type="PROSITE" id="PS50916"/>
    </source>
</evidence>
<feature type="domain" description="RabBD" evidence="10">
    <location>
        <begin position="204"/>
        <end position="260"/>
    </location>
</feature>
<proteinExistence type="predicted"/>
<feature type="domain" description="C2" evidence="9">
    <location>
        <begin position="517"/>
        <end position="646"/>
    </location>
</feature>
<dbReference type="InterPro" id="IPR010911">
    <property type="entry name" value="Rab_BD"/>
</dbReference>
<keyword evidence="3" id="KW-1003">Cell membrane</keyword>
<dbReference type="Gene3D" id="6.10.250.3000">
    <property type="match status" value="1"/>
</dbReference>
<reference evidence="11 12" key="1">
    <citation type="submission" date="2013-03" db="EMBL/GenBank/DDBJ databases">
        <authorList>
            <person name="Warren W."/>
            <person name="Wilson R.K."/>
        </authorList>
    </citation>
    <scope>NUCLEOTIDE SEQUENCE</scope>
</reference>
<keyword evidence="7" id="KW-0472">Membrane</keyword>
<dbReference type="PANTHER" id="PTHR45716:SF3">
    <property type="entry name" value="SYNAPTOTAGMIN-LIKE PROTEIN 1"/>
    <property type="match status" value="1"/>
</dbReference>
<organism evidence="11 12">
    <name type="scientific">Macaca fascicularis</name>
    <name type="common">Crab-eating macaque</name>
    <name type="synonym">Cynomolgus monkey</name>
    <dbReference type="NCBI Taxonomy" id="9541"/>
    <lineage>
        <taxon>Eukaryota</taxon>
        <taxon>Metazoa</taxon>
        <taxon>Chordata</taxon>
        <taxon>Craniata</taxon>
        <taxon>Vertebrata</taxon>
        <taxon>Euteleostomi</taxon>
        <taxon>Mammalia</taxon>
        <taxon>Eutheria</taxon>
        <taxon>Euarchontoglires</taxon>
        <taxon>Primates</taxon>
        <taxon>Haplorrhini</taxon>
        <taxon>Catarrhini</taxon>
        <taxon>Cercopithecidae</taxon>
        <taxon>Cercopithecinae</taxon>
        <taxon>Macaca</taxon>
    </lineage>
</organism>
<dbReference type="FunFam" id="2.60.40.150:FF:000108">
    <property type="entry name" value="Synaptotagmin like 1"/>
    <property type="match status" value="1"/>
</dbReference>
<evidence type="ECO:0000256" key="1">
    <source>
        <dbReference type="ARBA" id="ARBA00004184"/>
    </source>
</evidence>
<evidence type="ECO:0000256" key="2">
    <source>
        <dbReference type="ARBA" id="ARBA00004236"/>
    </source>
</evidence>
<dbReference type="GO" id="GO:0005886">
    <property type="term" value="C:plasma membrane"/>
    <property type="evidence" value="ECO:0007669"/>
    <property type="project" value="UniProtKB-SubCell"/>
</dbReference>
<dbReference type="Bgee" id="ENSMFAG00000002518">
    <property type="expression patterns" value="Expressed in bone marrow and 8 other cell types or tissues"/>
</dbReference>
<evidence type="ECO:0000256" key="4">
    <source>
        <dbReference type="ARBA" id="ARBA00022483"/>
    </source>
</evidence>
<dbReference type="PANTHER" id="PTHR45716">
    <property type="entry name" value="BITESIZE, ISOFORM I"/>
    <property type="match status" value="1"/>
</dbReference>
<evidence type="ECO:0000256" key="8">
    <source>
        <dbReference type="SAM" id="MobiDB-lite"/>
    </source>
</evidence>
<dbReference type="GO" id="GO:0042043">
    <property type="term" value="F:neurexin family protein binding"/>
    <property type="evidence" value="ECO:0007669"/>
    <property type="project" value="TreeGrafter"/>
</dbReference>
<dbReference type="InterPro" id="IPR043567">
    <property type="entry name" value="SYTL1-5_C2B"/>
</dbReference>
<evidence type="ECO:0000313" key="12">
    <source>
        <dbReference type="Proteomes" id="UP000233100"/>
    </source>
</evidence>
<dbReference type="VEuPathDB" id="HostDB:ENSMFAG00000002518"/>
<feature type="region of interest" description="Disordered" evidence="8">
    <location>
        <begin position="267"/>
        <end position="354"/>
    </location>
</feature>
<feature type="compositionally biased region" description="Basic and acidic residues" evidence="8">
    <location>
        <begin position="299"/>
        <end position="325"/>
    </location>
</feature>
<protein>
    <submittedName>
        <fullName evidence="11">Synaptotagmin like 1</fullName>
    </submittedName>
</protein>
<dbReference type="SUPFAM" id="SSF49562">
    <property type="entry name" value="C2 domain (Calcium/lipid-binding domain, CaLB)"/>
    <property type="match status" value="2"/>
</dbReference>
<evidence type="ECO:0000313" key="11">
    <source>
        <dbReference type="Ensembl" id="ENSMFAP00000005730.2"/>
    </source>
</evidence>
<accession>A0A2K5U0B3</accession>
<feature type="domain" description="C2" evidence="9">
    <location>
        <begin position="373"/>
        <end position="504"/>
    </location>
</feature>
<dbReference type="GeneTree" id="ENSGT00940000160932"/>
<evidence type="ECO:0000259" key="9">
    <source>
        <dbReference type="PROSITE" id="PS50004"/>
    </source>
</evidence>
<evidence type="ECO:0000256" key="6">
    <source>
        <dbReference type="ARBA" id="ARBA00022737"/>
    </source>
</evidence>
<feature type="compositionally biased region" description="Basic residues" evidence="8">
    <location>
        <begin position="378"/>
        <end position="402"/>
    </location>
</feature>
<keyword evidence="5" id="KW-0597">Phosphoprotein</keyword>
<dbReference type="PROSITE" id="PS50004">
    <property type="entry name" value="C2"/>
    <property type="match status" value="2"/>
</dbReference>
<name>A0A2K5U0B3_MACFA</name>
<feature type="compositionally biased region" description="Basic and acidic residues" evidence="8">
    <location>
        <begin position="367"/>
        <end position="377"/>
    </location>
</feature>
<dbReference type="Ensembl" id="ENSMFAT00000024410.2">
    <property type="protein sequence ID" value="ENSMFAP00000005730.2"/>
    <property type="gene ID" value="ENSMFAG00000002518.2"/>
</dbReference>
<dbReference type="InterPro" id="IPR035892">
    <property type="entry name" value="C2_domain_sf"/>
</dbReference>
<keyword evidence="12" id="KW-1185">Reference proteome</keyword>
<evidence type="ECO:0000256" key="5">
    <source>
        <dbReference type="ARBA" id="ARBA00022553"/>
    </source>
</evidence>
<dbReference type="Gene3D" id="2.60.40.150">
    <property type="entry name" value="C2 domain"/>
    <property type="match status" value="2"/>
</dbReference>
<dbReference type="InterPro" id="IPR000008">
    <property type="entry name" value="C2_dom"/>
</dbReference>
<dbReference type="AlphaFoldDB" id="A0A2K5U0B3"/>
<dbReference type="SMART" id="SM00239">
    <property type="entry name" value="C2"/>
    <property type="match status" value="2"/>
</dbReference>
<dbReference type="Pfam" id="PF00168">
    <property type="entry name" value="C2"/>
    <property type="match status" value="2"/>
</dbReference>
<evidence type="ECO:0000256" key="3">
    <source>
        <dbReference type="ARBA" id="ARBA00022475"/>
    </source>
</evidence>
<dbReference type="GO" id="GO:0006886">
    <property type="term" value="P:intracellular protein transport"/>
    <property type="evidence" value="ECO:0007669"/>
    <property type="project" value="InterPro"/>
</dbReference>
<dbReference type="GO" id="GO:0006887">
    <property type="term" value="P:exocytosis"/>
    <property type="evidence" value="ECO:0007669"/>
    <property type="project" value="UniProtKB-KW"/>
</dbReference>
<dbReference type="GO" id="GO:0031267">
    <property type="term" value="F:small GTPase binding"/>
    <property type="evidence" value="ECO:0007669"/>
    <property type="project" value="InterPro"/>
</dbReference>
<dbReference type="Proteomes" id="UP000233100">
    <property type="component" value="Chromosome 1"/>
</dbReference>
<keyword evidence="4" id="KW-0268">Exocytosis</keyword>
<gene>
    <name evidence="11" type="primary">SYTL1</name>
</gene>
<dbReference type="CDD" id="cd04020">
    <property type="entry name" value="C2B_SLP_1-2-3-4"/>
    <property type="match status" value="1"/>
</dbReference>
<dbReference type="PROSITE" id="PS50916">
    <property type="entry name" value="RABBD"/>
    <property type="match status" value="1"/>
</dbReference>
<reference evidence="11" key="3">
    <citation type="submission" date="2025-09" db="UniProtKB">
        <authorList>
            <consortium name="Ensembl"/>
        </authorList>
    </citation>
    <scope>IDENTIFICATION</scope>
</reference>
<feature type="region of interest" description="Disordered" evidence="8">
    <location>
        <begin position="367"/>
        <end position="408"/>
    </location>
</feature>
<comment type="subcellular location">
    <subcellularLocation>
        <location evidence="2">Cell membrane</location>
    </subcellularLocation>
    <subcellularLocation>
        <location evidence="1">Endomembrane system</location>
        <topology evidence="1">Peripheral membrane protein</topology>
    </subcellularLocation>
</comment>
<keyword evidence="6" id="KW-0677">Repeat</keyword>